<feature type="transmembrane region" description="Helical" evidence="5">
    <location>
        <begin position="90"/>
        <end position="122"/>
    </location>
</feature>
<evidence type="ECO:0000313" key="6">
    <source>
        <dbReference type="EMBL" id="ORX57255.1"/>
    </source>
</evidence>
<evidence type="ECO:0000313" key="7">
    <source>
        <dbReference type="Proteomes" id="UP000193719"/>
    </source>
</evidence>
<sequence length="194" mass="21806">MDNELSGNMNMNQASSISSLNENENTGFIGINVPLLSNANETFRQIKEKRFSMLKPWSDFFDKNRISKPKDISDITKKISHNLVYFQANYLVIVLILLVYIMITNLFLLFSCILIGAGFYYISKRPADQPLDLFGYKADQKSLYIILGILSIILLYMSSGGSALFWIVGVSSSIILIHASLLEPSIESEFANTV</sequence>
<comment type="caution">
    <text evidence="6">The sequence shown here is derived from an EMBL/GenBank/DDBJ whole genome shotgun (WGS) entry which is preliminary data.</text>
</comment>
<comment type="subcellular location">
    <subcellularLocation>
        <location evidence="1 5">Membrane</location>
        <topology evidence="1 5">Multi-pass membrane protein</topology>
    </subcellularLocation>
</comment>
<gene>
    <name evidence="6" type="ORF">BCR36DRAFT_580672</name>
</gene>
<organism evidence="6 7">
    <name type="scientific">Piromyces finnis</name>
    <dbReference type="NCBI Taxonomy" id="1754191"/>
    <lineage>
        <taxon>Eukaryota</taxon>
        <taxon>Fungi</taxon>
        <taxon>Fungi incertae sedis</taxon>
        <taxon>Chytridiomycota</taxon>
        <taxon>Chytridiomycota incertae sedis</taxon>
        <taxon>Neocallimastigomycetes</taxon>
        <taxon>Neocallimastigales</taxon>
        <taxon>Neocallimastigaceae</taxon>
        <taxon>Piromyces</taxon>
    </lineage>
</organism>
<dbReference type="Proteomes" id="UP000193719">
    <property type="component" value="Unassembled WGS sequence"/>
</dbReference>
<evidence type="ECO:0000256" key="5">
    <source>
        <dbReference type="RuleBase" id="RU363107"/>
    </source>
</evidence>
<dbReference type="PANTHER" id="PTHR19317:SF0">
    <property type="entry name" value="PRENYLATED RAB ACCEPTOR PROTEIN 1"/>
    <property type="match status" value="1"/>
</dbReference>
<evidence type="ECO:0000256" key="2">
    <source>
        <dbReference type="ARBA" id="ARBA00022692"/>
    </source>
</evidence>
<dbReference type="GO" id="GO:0005794">
    <property type="term" value="C:Golgi apparatus"/>
    <property type="evidence" value="ECO:0007669"/>
    <property type="project" value="TreeGrafter"/>
</dbReference>
<keyword evidence="2 5" id="KW-0812">Transmembrane</keyword>
<dbReference type="InterPro" id="IPR004895">
    <property type="entry name" value="Prenylated_rab_accept_PRA1"/>
</dbReference>
<dbReference type="AlphaFoldDB" id="A0A1Y1VIL0"/>
<keyword evidence="4 5" id="KW-0472">Membrane</keyword>
<dbReference type="GO" id="GO:0016020">
    <property type="term" value="C:membrane"/>
    <property type="evidence" value="ECO:0007669"/>
    <property type="project" value="UniProtKB-SubCell"/>
</dbReference>
<name>A0A1Y1VIL0_9FUNG</name>
<accession>A0A1Y1VIL0</accession>
<dbReference type="EMBL" id="MCFH01000006">
    <property type="protein sequence ID" value="ORX57255.1"/>
    <property type="molecule type" value="Genomic_DNA"/>
</dbReference>
<dbReference type="Pfam" id="PF03208">
    <property type="entry name" value="PRA1"/>
    <property type="match status" value="1"/>
</dbReference>
<reference evidence="6 7" key="1">
    <citation type="submission" date="2016-08" db="EMBL/GenBank/DDBJ databases">
        <title>Genomes of anaerobic fungi encode conserved fungal cellulosomes for biomass hydrolysis.</title>
        <authorList>
            <consortium name="DOE Joint Genome Institute"/>
            <person name="Haitjema C.H."/>
            <person name="Gilmore S.P."/>
            <person name="Henske J.K."/>
            <person name="Solomon K.V."/>
            <person name="De Groot R."/>
            <person name="Kuo A."/>
            <person name="Mondo S.J."/>
            <person name="Salamov A.A."/>
            <person name="Labutti K."/>
            <person name="Zhao Z."/>
            <person name="Chiniquy J."/>
            <person name="Barry K."/>
            <person name="Brewer H.M."/>
            <person name="Purvine S.O."/>
            <person name="Wright A.T."/>
            <person name="Boxma B."/>
            <person name="Van Alen T."/>
            <person name="Hackstein J.H."/>
            <person name="Baker S.E."/>
            <person name="Grigoriev I.V."/>
            <person name="O'Malley M.A."/>
        </authorList>
    </citation>
    <scope>NUCLEOTIDE SEQUENCE [LARGE SCALE GENOMIC DNA]</scope>
    <source>
        <strain evidence="7">finn</strain>
    </source>
</reference>
<dbReference type="STRING" id="1754191.A0A1Y1VIL0"/>
<reference evidence="6 7" key="2">
    <citation type="submission" date="2016-08" db="EMBL/GenBank/DDBJ databases">
        <title>Pervasive Adenine N6-methylation of Active Genes in Fungi.</title>
        <authorList>
            <consortium name="DOE Joint Genome Institute"/>
            <person name="Mondo S.J."/>
            <person name="Dannebaum R.O."/>
            <person name="Kuo R.C."/>
            <person name="Labutti K."/>
            <person name="Haridas S."/>
            <person name="Kuo A."/>
            <person name="Salamov A."/>
            <person name="Ahrendt S.R."/>
            <person name="Lipzen A."/>
            <person name="Sullivan W."/>
            <person name="Andreopoulos W.B."/>
            <person name="Clum A."/>
            <person name="Lindquist E."/>
            <person name="Daum C."/>
            <person name="Ramamoorthy G.K."/>
            <person name="Gryganskyi A."/>
            <person name="Culley D."/>
            <person name="Magnuson J.K."/>
            <person name="James T.Y."/>
            <person name="O'Malley M.A."/>
            <person name="Stajich J.E."/>
            <person name="Spatafora J.W."/>
            <person name="Visel A."/>
            <person name="Grigoriev I.V."/>
        </authorList>
    </citation>
    <scope>NUCLEOTIDE SEQUENCE [LARGE SCALE GENOMIC DNA]</scope>
    <source>
        <strain evidence="7">finn</strain>
    </source>
</reference>
<dbReference type="OrthoDB" id="63113at2759"/>
<evidence type="ECO:0000256" key="4">
    <source>
        <dbReference type="ARBA" id="ARBA00023136"/>
    </source>
</evidence>
<evidence type="ECO:0000256" key="3">
    <source>
        <dbReference type="ARBA" id="ARBA00022989"/>
    </source>
</evidence>
<keyword evidence="7" id="KW-1185">Reference proteome</keyword>
<feature type="transmembrane region" description="Helical" evidence="5">
    <location>
        <begin position="142"/>
        <end position="158"/>
    </location>
</feature>
<dbReference type="PANTHER" id="PTHR19317">
    <property type="entry name" value="PRENYLATED RAB ACCEPTOR 1-RELATED"/>
    <property type="match status" value="1"/>
</dbReference>
<comment type="similarity">
    <text evidence="5">Belongs to the PRA1 family.</text>
</comment>
<protein>
    <recommendedName>
        <fullName evidence="5">PRA1 family protein</fullName>
    </recommendedName>
</protein>
<proteinExistence type="inferred from homology"/>
<evidence type="ECO:0000256" key="1">
    <source>
        <dbReference type="ARBA" id="ARBA00004141"/>
    </source>
</evidence>
<keyword evidence="3 5" id="KW-1133">Transmembrane helix</keyword>